<dbReference type="AlphaFoldDB" id="A0A934RLI4"/>
<dbReference type="Gene3D" id="2.60.120.260">
    <property type="entry name" value="Galactose-binding domain-like"/>
    <property type="match status" value="1"/>
</dbReference>
<protein>
    <recommendedName>
        <fullName evidence="6">F5/8 type C domain-containing protein</fullName>
    </recommendedName>
</protein>
<feature type="domain" description="GxGYxYP putative glycoside hydrolase C-terminal" evidence="1">
    <location>
        <begin position="276"/>
        <end position="514"/>
    </location>
</feature>
<evidence type="ECO:0008006" key="6">
    <source>
        <dbReference type="Google" id="ProtNLM"/>
    </source>
</evidence>
<accession>A0A934RLI4</accession>
<dbReference type="Pfam" id="PF20958">
    <property type="entry name" value="GxGYxYP_N_3rd"/>
    <property type="match status" value="1"/>
</dbReference>
<proteinExistence type="predicted"/>
<dbReference type="InterPro" id="IPR008979">
    <property type="entry name" value="Galactose-bd-like_sf"/>
</dbReference>
<dbReference type="Pfam" id="PF14323">
    <property type="entry name" value="GxGYxYP_C"/>
    <property type="match status" value="1"/>
</dbReference>
<dbReference type="InterPro" id="IPR048309">
    <property type="entry name" value="GxGYxYP_N_3rd"/>
</dbReference>
<organism evidence="4 5">
    <name type="scientific">Roseibacillus ishigakijimensis</name>
    <dbReference type="NCBI Taxonomy" id="454146"/>
    <lineage>
        <taxon>Bacteria</taxon>
        <taxon>Pseudomonadati</taxon>
        <taxon>Verrucomicrobiota</taxon>
        <taxon>Verrucomicrobiia</taxon>
        <taxon>Verrucomicrobiales</taxon>
        <taxon>Verrucomicrobiaceae</taxon>
        <taxon>Roseibacillus</taxon>
    </lineage>
</organism>
<dbReference type="Gene3D" id="3.20.20.490">
    <property type="entry name" value="GxGYxYP glycoside hydrolase, C-terminal domain"/>
    <property type="match status" value="1"/>
</dbReference>
<keyword evidence="5" id="KW-1185">Reference proteome</keyword>
<evidence type="ECO:0000313" key="5">
    <source>
        <dbReference type="Proteomes" id="UP000604083"/>
    </source>
</evidence>
<evidence type="ECO:0000259" key="3">
    <source>
        <dbReference type="Pfam" id="PF20958"/>
    </source>
</evidence>
<dbReference type="EMBL" id="JAENIO010000004">
    <property type="protein sequence ID" value="MBK1832975.1"/>
    <property type="molecule type" value="Genomic_DNA"/>
</dbReference>
<comment type="caution">
    <text evidence="4">The sequence shown here is derived from an EMBL/GenBank/DDBJ whole genome shotgun (WGS) entry which is preliminary data.</text>
</comment>
<dbReference type="InterPro" id="IPR038410">
    <property type="entry name" value="GxGYxYP_C_sf"/>
</dbReference>
<sequence>MTWPEEGVLPRFAKPAPLLQTAVLEGLSPDEQLTLVGLQGVVNRTEPRIYLLKRSSRHPDRWAETQELGLAEVPESWLALVERFREEVSGVVRYDPETSPHYRNVAGTVAGMKGALPVTDEVFAKLKEAGVDLPVVADLSAEKASSPVEIYLWMHGTYWADCEKRVILSAKPFNHRGPGDFHHTRDLAAATGAAVVWLDCRIPEEREVMRLFFQDMKAGESVALGWYASERSGITTASESGISTLPSDYYQNSTVHSGVANEIAIPAVPKLPELANKVYISLYISDGDNIQYCQNAMRGLWDRSAEDRGKMPLNWTIAPGLVDIGPGLLNYYYRTATSGDCFVTGPSGMGYLMPTNTLEEPGAPVGVYLKDSARMDGYASLTETYLRRSGLRVVTIWDNASAMQRASYEKNSPSLYGATVQNFKDDPTVASSVEGGRVPFERLVLPYAGSFEHLTRELRNSLRQWEGDSPLFLSAQVEVWKELRPHRLLAVKQMLETLYPGQIEFVRADHYFQLRNASQGLPFNLSLLPSTRSEPEAARATLDGTPTSAWTGDSLVISLAESRQFSRALLTSEAVTLSCEVSSDGKEWQSVFEGPTTGFCEISCPPVAARFIRFQASAPIEWREVEVYGH</sequence>
<dbReference type="PANTHER" id="PTHR37321:SF1">
    <property type="entry name" value="EXPORTED PROTEIN"/>
    <property type="match status" value="1"/>
</dbReference>
<evidence type="ECO:0000259" key="1">
    <source>
        <dbReference type="Pfam" id="PF14323"/>
    </source>
</evidence>
<feature type="domain" description="GxGYxYP putative glycoside hydrolase first N-terminal" evidence="2">
    <location>
        <begin position="24"/>
        <end position="62"/>
    </location>
</feature>
<evidence type="ECO:0000259" key="2">
    <source>
        <dbReference type="Pfam" id="PF16216"/>
    </source>
</evidence>
<dbReference type="SUPFAM" id="SSF49785">
    <property type="entry name" value="Galactose-binding domain-like"/>
    <property type="match status" value="1"/>
</dbReference>
<dbReference type="InterPro" id="IPR025832">
    <property type="entry name" value="GxGYxYP_C"/>
</dbReference>
<dbReference type="RefSeq" id="WP_200390408.1">
    <property type="nucleotide sequence ID" value="NZ_JAENIO010000004.1"/>
</dbReference>
<dbReference type="InterPro" id="IPR032626">
    <property type="entry name" value="GxGYxYP_N_1st"/>
</dbReference>
<dbReference type="Proteomes" id="UP000604083">
    <property type="component" value="Unassembled WGS sequence"/>
</dbReference>
<evidence type="ECO:0000313" key="4">
    <source>
        <dbReference type="EMBL" id="MBK1832975.1"/>
    </source>
</evidence>
<dbReference type="PANTHER" id="PTHR37321">
    <property type="entry name" value="EXPORTED PROTEIN-RELATED"/>
    <property type="match status" value="1"/>
</dbReference>
<feature type="domain" description="GxGYxYP putative glycoside hydrolase third N-terminal" evidence="3">
    <location>
        <begin position="180"/>
        <end position="258"/>
    </location>
</feature>
<reference evidence="4" key="1">
    <citation type="submission" date="2021-01" db="EMBL/GenBank/DDBJ databases">
        <title>Modified the classification status of verrucomicrobia.</title>
        <authorList>
            <person name="Feng X."/>
        </authorList>
    </citation>
    <scope>NUCLEOTIDE SEQUENCE</scope>
    <source>
        <strain evidence="4">KCTC 12986</strain>
    </source>
</reference>
<name>A0A934RLI4_9BACT</name>
<gene>
    <name evidence="4" type="ORF">JIN78_02780</name>
</gene>
<dbReference type="Pfam" id="PF16216">
    <property type="entry name" value="GxGYxYP_N"/>
    <property type="match status" value="1"/>
</dbReference>